<dbReference type="EMBL" id="SBHS01000003">
    <property type="protein sequence ID" value="TWU77544.1"/>
    <property type="molecule type" value="Genomic_DNA"/>
</dbReference>
<gene>
    <name evidence="2" type="ORF">ED733_007493</name>
</gene>
<proteinExistence type="predicted"/>
<evidence type="ECO:0000256" key="1">
    <source>
        <dbReference type="SAM" id="MobiDB-lite"/>
    </source>
</evidence>
<organism evidence="2 3">
    <name type="scientific">Metarhizium rileyi (strain RCEF 4871)</name>
    <name type="common">Nomuraea rileyi</name>
    <dbReference type="NCBI Taxonomy" id="1649241"/>
    <lineage>
        <taxon>Eukaryota</taxon>
        <taxon>Fungi</taxon>
        <taxon>Dikarya</taxon>
        <taxon>Ascomycota</taxon>
        <taxon>Pezizomycotina</taxon>
        <taxon>Sordariomycetes</taxon>
        <taxon>Hypocreomycetidae</taxon>
        <taxon>Hypocreales</taxon>
        <taxon>Clavicipitaceae</taxon>
        <taxon>Metarhizium</taxon>
    </lineage>
</organism>
<accession>A0A5C6GJQ0</accession>
<feature type="compositionally biased region" description="Polar residues" evidence="1">
    <location>
        <begin position="53"/>
        <end position="76"/>
    </location>
</feature>
<evidence type="ECO:0000313" key="3">
    <source>
        <dbReference type="Proteomes" id="UP000317257"/>
    </source>
</evidence>
<dbReference type="Proteomes" id="UP000317257">
    <property type="component" value="Unassembled WGS sequence"/>
</dbReference>
<comment type="caution">
    <text evidence="2">The sequence shown here is derived from an EMBL/GenBank/DDBJ whole genome shotgun (WGS) entry which is preliminary data.</text>
</comment>
<feature type="region of interest" description="Disordered" evidence="1">
    <location>
        <begin position="32"/>
        <end position="77"/>
    </location>
</feature>
<evidence type="ECO:0000313" key="2">
    <source>
        <dbReference type="EMBL" id="TWU77544.1"/>
    </source>
</evidence>
<name>A0A5C6GJQ0_METRR</name>
<reference evidence="3" key="1">
    <citation type="submission" date="2018-12" db="EMBL/GenBank/DDBJ databases">
        <title>The complete genome of Metarhizium rileyi, a key fungal pathogen of Lepidoptera.</title>
        <authorList>
            <person name="Binneck E."/>
            <person name="Lastra C.C.L."/>
            <person name="Sosa-Gomez D.R."/>
        </authorList>
    </citation>
    <scope>NUCLEOTIDE SEQUENCE [LARGE SCALE GENOMIC DNA]</scope>
    <source>
        <strain evidence="3">Cep018-CH2</strain>
    </source>
</reference>
<protein>
    <submittedName>
        <fullName evidence="2">Uncharacterized protein</fullName>
    </submittedName>
</protein>
<dbReference type="AlphaFoldDB" id="A0A5C6GJQ0"/>
<sequence>MSEAQIVHAYEPEGLGYTWVAMAPLLRSDHDDIRASASDGPTRERPQRELTGFVSSQGLQFGSSPTDRPDTASSAPSRLGYVERSSAPLVEDFTIRFLSCLIRCVLNHAQPLNKTSPFVQYRDERLMYRTKQSEDRSKEFGAIDDGGVQVKYLDNSFQVAILEAVDEGVSTISDELLAQVVGEALALRLSGTSTVHREEVIAIIAVRYYVKILHLRITDVFLRRFEALSPNERSKDRTTFLPIKSTH</sequence>